<keyword evidence="5" id="KW-0804">Transcription</keyword>
<evidence type="ECO:0000256" key="2">
    <source>
        <dbReference type="ARBA" id="ARBA00022840"/>
    </source>
</evidence>
<dbReference type="SUPFAM" id="SSF52540">
    <property type="entry name" value="P-loop containing nucleoside triphosphate hydrolases"/>
    <property type="match status" value="1"/>
</dbReference>
<evidence type="ECO:0000313" key="10">
    <source>
        <dbReference type="Proteomes" id="UP000184518"/>
    </source>
</evidence>
<feature type="domain" description="Sigma-54 factor interaction" evidence="7">
    <location>
        <begin position="143"/>
        <end position="372"/>
    </location>
</feature>
<dbReference type="InterPro" id="IPR025662">
    <property type="entry name" value="Sigma_54_int_dom_ATP-bd_1"/>
</dbReference>
<keyword evidence="6" id="KW-0597">Phosphoprotein</keyword>
<dbReference type="Gene3D" id="3.40.50.300">
    <property type="entry name" value="P-loop containing nucleotide triphosphate hydrolases"/>
    <property type="match status" value="1"/>
</dbReference>
<gene>
    <name evidence="9" type="ORF">SAMN05443633_111121</name>
</gene>
<reference evidence="10" key="1">
    <citation type="submission" date="2016-11" db="EMBL/GenBank/DDBJ databases">
        <authorList>
            <person name="Varghese N."/>
            <person name="Submissions S."/>
        </authorList>
    </citation>
    <scope>NUCLEOTIDE SEQUENCE [LARGE SCALE GENOMIC DNA]</scope>
    <source>
        <strain evidence="10">DSM 27619</strain>
    </source>
</reference>
<feature type="modified residue" description="4-aspartylphosphate" evidence="6">
    <location>
        <position position="56"/>
    </location>
</feature>
<dbReference type="PROSITE" id="PS00688">
    <property type="entry name" value="SIGMA54_INTERACT_3"/>
    <property type="match status" value="1"/>
</dbReference>
<organism evidence="9 10">
    <name type="scientific">Chryseobacterium arachidis</name>
    <dbReference type="NCBI Taxonomy" id="1416778"/>
    <lineage>
        <taxon>Bacteria</taxon>
        <taxon>Pseudomonadati</taxon>
        <taxon>Bacteroidota</taxon>
        <taxon>Flavobacteriia</taxon>
        <taxon>Flavobacteriales</taxon>
        <taxon>Weeksellaceae</taxon>
        <taxon>Chryseobacterium group</taxon>
        <taxon>Chryseobacterium</taxon>
    </lineage>
</organism>
<dbReference type="PROSITE" id="PS50110">
    <property type="entry name" value="RESPONSE_REGULATORY"/>
    <property type="match status" value="1"/>
</dbReference>
<dbReference type="PROSITE" id="PS50045">
    <property type="entry name" value="SIGMA54_INTERACT_4"/>
    <property type="match status" value="1"/>
</dbReference>
<dbReference type="EMBL" id="FQUT01000011">
    <property type="protein sequence ID" value="SHG21149.1"/>
    <property type="molecule type" value="Genomic_DNA"/>
</dbReference>
<dbReference type="Gene3D" id="3.40.50.2300">
    <property type="match status" value="1"/>
</dbReference>
<dbReference type="Pfam" id="PF00072">
    <property type="entry name" value="Response_reg"/>
    <property type="match status" value="1"/>
</dbReference>
<proteinExistence type="predicted"/>
<evidence type="ECO:0000256" key="3">
    <source>
        <dbReference type="ARBA" id="ARBA00023015"/>
    </source>
</evidence>
<dbReference type="PROSITE" id="PS00675">
    <property type="entry name" value="SIGMA54_INTERACT_1"/>
    <property type="match status" value="1"/>
</dbReference>
<sequence>MIMKEKILIVEDEFIVANDLKLMLIKAGYLVTGIASSVVQARKSIAEKKPDWVLLDIMLKGDLTGIDLAWELREIHLPFLYISANTNQTTLEAVKETQPYGFMVKPFRERDLIVMLDIAKYRFDLEKGCDLIKNTDHDIIEGIIGKSKVLKDVVEKIQIVAPTDTSVLVVGESGTGKEKVAHSVHELSDRKDKPIVVVNCAALPHSLIESELFGHEKGSFTGANTQRIGKFEQASGGTIFLDEIGELPLDSQVKLLRVLQEKEIERLGGNKTIKVNVRIVAATNRSLEKEVAEGRFRLDLYYRLNVFPIELPPLRERKEDIELLANFFLNKYAAASRRNITAISKNALEQLLNYHWPGNIRELEHLIERSVLLAKSSEIEHFELPKTIEKPSENPGQLKSMEEMERDHILNALQSCNGKVSGIGGAAELLKIQPQTLYSKMKKLGIDKGYK</sequence>
<keyword evidence="2" id="KW-0067">ATP-binding</keyword>
<dbReference type="InterPro" id="IPR009057">
    <property type="entry name" value="Homeodomain-like_sf"/>
</dbReference>
<dbReference type="InterPro" id="IPR027417">
    <property type="entry name" value="P-loop_NTPase"/>
</dbReference>
<dbReference type="FunFam" id="3.40.50.300:FF:000006">
    <property type="entry name" value="DNA-binding transcriptional regulator NtrC"/>
    <property type="match status" value="1"/>
</dbReference>
<dbReference type="PANTHER" id="PTHR32071">
    <property type="entry name" value="TRANSCRIPTIONAL REGULATORY PROTEIN"/>
    <property type="match status" value="1"/>
</dbReference>
<evidence type="ECO:0000259" key="8">
    <source>
        <dbReference type="PROSITE" id="PS50110"/>
    </source>
</evidence>
<dbReference type="InterPro" id="IPR025944">
    <property type="entry name" value="Sigma_54_int_dom_CS"/>
</dbReference>
<dbReference type="SMART" id="SM00382">
    <property type="entry name" value="AAA"/>
    <property type="match status" value="1"/>
</dbReference>
<protein>
    <submittedName>
        <fullName evidence="9">DNA-binding transcriptional response regulator, NtrC family, contains REC, AAA-type ATPase, and a Fis-type DNA-binding domains</fullName>
    </submittedName>
</protein>
<dbReference type="STRING" id="1416778.SAMN05443633_111121"/>
<dbReference type="Proteomes" id="UP000184518">
    <property type="component" value="Unassembled WGS sequence"/>
</dbReference>
<dbReference type="CDD" id="cd00009">
    <property type="entry name" value="AAA"/>
    <property type="match status" value="1"/>
</dbReference>
<dbReference type="AlphaFoldDB" id="A0A1M5HZB7"/>
<dbReference type="Gene3D" id="1.10.8.60">
    <property type="match status" value="1"/>
</dbReference>
<dbReference type="InterPro" id="IPR058031">
    <property type="entry name" value="AAA_lid_NorR"/>
</dbReference>
<dbReference type="GO" id="GO:0043565">
    <property type="term" value="F:sequence-specific DNA binding"/>
    <property type="evidence" value="ECO:0007669"/>
    <property type="project" value="InterPro"/>
</dbReference>
<dbReference type="GO" id="GO:0005524">
    <property type="term" value="F:ATP binding"/>
    <property type="evidence" value="ECO:0007669"/>
    <property type="project" value="UniProtKB-KW"/>
</dbReference>
<evidence type="ECO:0000256" key="6">
    <source>
        <dbReference type="PROSITE-ProRule" id="PRU00169"/>
    </source>
</evidence>
<evidence type="ECO:0000313" key="9">
    <source>
        <dbReference type="EMBL" id="SHG21149.1"/>
    </source>
</evidence>
<dbReference type="Pfam" id="PF02954">
    <property type="entry name" value="HTH_8"/>
    <property type="match status" value="1"/>
</dbReference>
<dbReference type="SUPFAM" id="SSF46689">
    <property type="entry name" value="Homeodomain-like"/>
    <property type="match status" value="1"/>
</dbReference>
<dbReference type="Gene3D" id="1.10.10.60">
    <property type="entry name" value="Homeodomain-like"/>
    <property type="match status" value="1"/>
</dbReference>
<dbReference type="Pfam" id="PF00158">
    <property type="entry name" value="Sigma54_activat"/>
    <property type="match status" value="1"/>
</dbReference>
<dbReference type="PANTHER" id="PTHR32071:SF57">
    <property type="entry name" value="C4-DICARBOXYLATE TRANSPORT TRANSCRIPTIONAL REGULATORY PROTEIN DCTD"/>
    <property type="match status" value="1"/>
</dbReference>
<dbReference type="SMART" id="SM00448">
    <property type="entry name" value="REC"/>
    <property type="match status" value="1"/>
</dbReference>
<keyword evidence="1" id="KW-0547">Nucleotide-binding</keyword>
<dbReference type="InterPro" id="IPR002078">
    <property type="entry name" value="Sigma_54_int"/>
</dbReference>
<keyword evidence="10" id="KW-1185">Reference proteome</keyword>
<accession>A0A1M5HZB7</accession>
<name>A0A1M5HZB7_9FLAO</name>
<dbReference type="Pfam" id="PF25601">
    <property type="entry name" value="AAA_lid_14"/>
    <property type="match status" value="1"/>
</dbReference>
<keyword evidence="4 9" id="KW-0238">DNA-binding</keyword>
<evidence type="ECO:0000256" key="1">
    <source>
        <dbReference type="ARBA" id="ARBA00022741"/>
    </source>
</evidence>
<feature type="domain" description="Response regulatory" evidence="8">
    <location>
        <begin position="6"/>
        <end position="120"/>
    </location>
</feature>
<keyword evidence="3" id="KW-0805">Transcription regulation</keyword>
<dbReference type="InterPro" id="IPR025943">
    <property type="entry name" value="Sigma_54_int_dom_ATP-bd_2"/>
</dbReference>
<evidence type="ECO:0000259" key="7">
    <source>
        <dbReference type="PROSITE" id="PS50045"/>
    </source>
</evidence>
<dbReference type="CDD" id="cd17534">
    <property type="entry name" value="REC_DC-like"/>
    <property type="match status" value="1"/>
</dbReference>
<dbReference type="InterPro" id="IPR001789">
    <property type="entry name" value="Sig_transdc_resp-reg_receiver"/>
</dbReference>
<dbReference type="GO" id="GO:0000160">
    <property type="term" value="P:phosphorelay signal transduction system"/>
    <property type="evidence" value="ECO:0007669"/>
    <property type="project" value="InterPro"/>
</dbReference>
<dbReference type="InterPro" id="IPR002197">
    <property type="entry name" value="HTH_Fis"/>
</dbReference>
<dbReference type="GO" id="GO:0006355">
    <property type="term" value="P:regulation of DNA-templated transcription"/>
    <property type="evidence" value="ECO:0007669"/>
    <property type="project" value="InterPro"/>
</dbReference>
<dbReference type="SUPFAM" id="SSF52172">
    <property type="entry name" value="CheY-like"/>
    <property type="match status" value="1"/>
</dbReference>
<evidence type="ECO:0000256" key="5">
    <source>
        <dbReference type="ARBA" id="ARBA00023163"/>
    </source>
</evidence>
<dbReference type="InterPro" id="IPR011006">
    <property type="entry name" value="CheY-like_superfamily"/>
</dbReference>
<dbReference type="PROSITE" id="PS00676">
    <property type="entry name" value="SIGMA54_INTERACT_2"/>
    <property type="match status" value="1"/>
</dbReference>
<dbReference type="InterPro" id="IPR003593">
    <property type="entry name" value="AAA+_ATPase"/>
</dbReference>
<evidence type="ECO:0000256" key="4">
    <source>
        <dbReference type="ARBA" id="ARBA00023125"/>
    </source>
</evidence>